<keyword evidence="4 6" id="KW-0732">Signal</keyword>
<dbReference type="RefSeq" id="WP_307324796.1">
    <property type="nucleotide sequence ID" value="NZ_JAUSUG010000006.1"/>
</dbReference>
<dbReference type="EMBL" id="JAUSUG010000006">
    <property type="protein sequence ID" value="MDQ0254620.1"/>
    <property type="molecule type" value="Genomic_DNA"/>
</dbReference>
<feature type="signal peptide" evidence="6">
    <location>
        <begin position="1"/>
        <end position="21"/>
    </location>
</feature>
<name>A0ABT9ZWV7_9BACI</name>
<keyword evidence="3 6" id="KW-0762">Sugar transport</keyword>
<evidence type="ECO:0000256" key="3">
    <source>
        <dbReference type="ARBA" id="ARBA00022597"/>
    </source>
</evidence>
<dbReference type="PANTHER" id="PTHR30061:SF50">
    <property type="entry name" value="MALTOSE_MALTODEXTRIN-BINDING PERIPLASMIC PROTEIN"/>
    <property type="match status" value="1"/>
</dbReference>
<dbReference type="PROSITE" id="PS01037">
    <property type="entry name" value="SBP_BACTERIAL_1"/>
    <property type="match status" value="1"/>
</dbReference>
<feature type="chain" id="PRO_5045013807" description="Maltodextrin-binding protein" evidence="6">
    <location>
        <begin position="22"/>
        <end position="428"/>
    </location>
</feature>
<protein>
    <recommendedName>
        <fullName evidence="5 6">Maltodextrin-binding protein</fullName>
    </recommendedName>
</protein>
<evidence type="ECO:0000313" key="9">
    <source>
        <dbReference type="Proteomes" id="UP001230005"/>
    </source>
</evidence>
<dbReference type="PRINTS" id="PR00181">
    <property type="entry name" value="MALTOSEBP"/>
</dbReference>
<dbReference type="Proteomes" id="UP001230005">
    <property type="component" value="Unassembled WGS sequence"/>
</dbReference>
<dbReference type="Pfam" id="PF13416">
    <property type="entry name" value="SBP_bac_8"/>
    <property type="match status" value="1"/>
</dbReference>
<keyword evidence="6" id="KW-0449">Lipoprotein</keyword>
<evidence type="ECO:0000256" key="4">
    <source>
        <dbReference type="ARBA" id="ARBA00022729"/>
    </source>
</evidence>
<dbReference type="PANTHER" id="PTHR30061">
    <property type="entry name" value="MALTOSE-BINDING PERIPLASMIC PROTEIN"/>
    <property type="match status" value="1"/>
</dbReference>
<evidence type="ECO:0000256" key="5">
    <source>
        <dbReference type="ARBA" id="ARBA00030303"/>
    </source>
</evidence>
<dbReference type="InterPro" id="IPR006061">
    <property type="entry name" value="SBP_1_CS"/>
</dbReference>
<keyword evidence="6" id="KW-0472">Membrane</keyword>
<keyword evidence="9" id="KW-1185">Reference proteome</keyword>
<dbReference type="Gene3D" id="3.40.190.10">
    <property type="entry name" value="Periplasmic binding protein-like II"/>
    <property type="match status" value="2"/>
</dbReference>
<proteinExistence type="inferred from homology"/>
<comment type="caution">
    <text evidence="8">The sequence shown here is derived from an EMBL/GenBank/DDBJ whole genome shotgun (WGS) entry which is preliminary data.</text>
</comment>
<feature type="compositionally biased region" description="Acidic residues" evidence="7">
    <location>
        <begin position="27"/>
        <end position="47"/>
    </location>
</feature>
<feature type="region of interest" description="Disordered" evidence="7">
    <location>
        <begin position="25"/>
        <end position="57"/>
    </location>
</feature>
<dbReference type="SUPFAM" id="SSF53850">
    <property type="entry name" value="Periplasmic binding protein-like II"/>
    <property type="match status" value="1"/>
</dbReference>
<evidence type="ECO:0000256" key="1">
    <source>
        <dbReference type="ARBA" id="ARBA00008520"/>
    </source>
</evidence>
<evidence type="ECO:0000313" key="8">
    <source>
        <dbReference type="EMBL" id="MDQ0254620.1"/>
    </source>
</evidence>
<keyword evidence="2 6" id="KW-0813">Transport</keyword>
<evidence type="ECO:0000256" key="6">
    <source>
        <dbReference type="RuleBase" id="RU365005"/>
    </source>
</evidence>
<keyword evidence="6" id="KW-1003">Cell membrane</keyword>
<dbReference type="PROSITE" id="PS51257">
    <property type="entry name" value="PROKAR_LIPOPROTEIN"/>
    <property type="match status" value="1"/>
</dbReference>
<gene>
    <name evidence="8" type="ORF">J2S74_001999</name>
</gene>
<comment type="similarity">
    <text evidence="1 6">Belongs to the bacterial solute-binding protein 1 family.</text>
</comment>
<organism evidence="8 9">
    <name type="scientific">Evansella vedderi</name>
    <dbReference type="NCBI Taxonomy" id="38282"/>
    <lineage>
        <taxon>Bacteria</taxon>
        <taxon>Bacillati</taxon>
        <taxon>Bacillota</taxon>
        <taxon>Bacilli</taxon>
        <taxon>Bacillales</taxon>
        <taxon>Bacillaceae</taxon>
        <taxon>Evansella</taxon>
    </lineage>
</organism>
<reference evidence="8 9" key="1">
    <citation type="submission" date="2023-07" db="EMBL/GenBank/DDBJ databases">
        <title>Genomic Encyclopedia of Type Strains, Phase IV (KMG-IV): sequencing the most valuable type-strain genomes for metagenomic binning, comparative biology and taxonomic classification.</title>
        <authorList>
            <person name="Goeker M."/>
        </authorList>
    </citation>
    <scope>NUCLEOTIDE SEQUENCE [LARGE SCALE GENOMIC DNA]</scope>
    <source>
        <strain evidence="8 9">DSM 9768</strain>
    </source>
</reference>
<evidence type="ECO:0000256" key="2">
    <source>
        <dbReference type="ARBA" id="ARBA00022448"/>
    </source>
</evidence>
<evidence type="ECO:0000256" key="7">
    <source>
        <dbReference type="SAM" id="MobiDB-lite"/>
    </source>
</evidence>
<accession>A0ABT9ZWV7</accession>
<dbReference type="InterPro" id="IPR006059">
    <property type="entry name" value="SBP"/>
</dbReference>
<dbReference type="InterPro" id="IPR006060">
    <property type="entry name" value="Maltose/Cyclodextrin-bd"/>
</dbReference>
<sequence>MFKKSTLLLVALLLALVTALAACGPDREEEPPADTGADTDTDVGADEEATKPESLTIWANDSDNELDLYEELGAKYTEKTGIEVEIVPFSMLEQVDALSLDAPAGRGPDLFFQPHDMVGNIYLQGLAAELELTEEQLAGYPEGAIDAFFYNGHQLGIPVVTETYALFYNTDLVPDAPQTMDELMEIAANLTNASQDEYGFLMEATNFYFAYPFLTGPGGYVFGTDEEGSLNPDDIGLAKDGAVQGAELIQSWFENGYMPRGINGDIMSGLFRDGKVGAVVTGPWSIQEYRADLGDSFAIAPLPTVDGEPLNSFSGVKGWMVSEYSEHKDWATDLALFFTNAENAERNFELTGELPARVDVEIDDELRAAILEQAQHAIPMPNIPEMGQVWEPMGDALEFISQGDDAREVLEEAVEQIIEQIELTRAGQ</sequence>
<comment type="subcellular location">
    <subcellularLocation>
        <location evidence="6">Cell membrane</location>
        <topology evidence="6">Lipid-anchor</topology>
    </subcellularLocation>
</comment>